<dbReference type="EMBL" id="CAMXCT030006804">
    <property type="protein sequence ID" value="CAL4807657.1"/>
    <property type="molecule type" value="Genomic_DNA"/>
</dbReference>
<dbReference type="EMBL" id="CAMXCT010006804">
    <property type="protein sequence ID" value="CAI4020345.1"/>
    <property type="molecule type" value="Genomic_DNA"/>
</dbReference>
<dbReference type="SMART" id="SM00271">
    <property type="entry name" value="DnaJ"/>
    <property type="match status" value="1"/>
</dbReference>
<dbReference type="InterPro" id="IPR036869">
    <property type="entry name" value="J_dom_sf"/>
</dbReference>
<dbReference type="PANTHER" id="PTHR43096">
    <property type="entry name" value="DNAJ HOMOLOG 1, MITOCHONDRIAL-RELATED"/>
    <property type="match status" value="1"/>
</dbReference>
<feature type="signal peptide" evidence="7">
    <location>
        <begin position="1"/>
        <end position="22"/>
    </location>
</feature>
<dbReference type="EMBL" id="CAMXCT020006804">
    <property type="protein sequence ID" value="CAL1173720.1"/>
    <property type="molecule type" value="Genomic_DNA"/>
</dbReference>
<keyword evidence="4 6" id="KW-0862">Zinc</keyword>
<dbReference type="PROSITE" id="PS51188">
    <property type="entry name" value="ZF_CR"/>
    <property type="match status" value="1"/>
</dbReference>
<keyword evidence="1 6" id="KW-0479">Metal-binding</keyword>
<dbReference type="GO" id="GO:0051082">
    <property type="term" value="F:unfolded protein binding"/>
    <property type="evidence" value="ECO:0007669"/>
    <property type="project" value="InterPro"/>
</dbReference>
<keyword evidence="2" id="KW-0677">Repeat</keyword>
<dbReference type="GO" id="GO:0042026">
    <property type="term" value="P:protein refolding"/>
    <property type="evidence" value="ECO:0007669"/>
    <property type="project" value="TreeGrafter"/>
</dbReference>
<dbReference type="Pfam" id="PF00226">
    <property type="entry name" value="DnaJ"/>
    <property type="match status" value="1"/>
</dbReference>
<dbReference type="InterPro" id="IPR008971">
    <property type="entry name" value="HSP40/DnaJ_pept-bd"/>
</dbReference>
<evidence type="ECO:0000256" key="4">
    <source>
        <dbReference type="ARBA" id="ARBA00022833"/>
    </source>
</evidence>
<dbReference type="InterPro" id="IPR001623">
    <property type="entry name" value="DnaJ_domain"/>
</dbReference>
<name>A0A9P1GT50_9DINO</name>
<keyword evidence="3 6" id="KW-0863">Zinc-finger</keyword>
<accession>A0A9P1GT50</accession>
<dbReference type="GO" id="GO:0005524">
    <property type="term" value="F:ATP binding"/>
    <property type="evidence" value="ECO:0007669"/>
    <property type="project" value="InterPro"/>
</dbReference>
<evidence type="ECO:0000256" key="3">
    <source>
        <dbReference type="ARBA" id="ARBA00022771"/>
    </source>
</evidence>
<dbReference type="Gene3D" id="2.10.230.10">
    <property type="entry name" value="Heat shock protein DnaJ, cysteine-rich domain"/>
    <property type="match status" value="1"/>
</dbReference>
<evidence type="ECO:0000256" key="1">
    <source>
        <dbReference type="ARBA" id="ARBA00022723"/>
    </source>
</evidence>
<dbReference type="AlphaFoldDB" id="A0A9P1GT50"/>
<dbReference type="PROSITE" id="PS50076">
    <property type="entry name" value="DNAJ_2"/>
    <property type="match status" value="1"/>
</dbReference>
<dbReference type="GO" id="GO:0031072">
    <property type="term" value="F:heat shock protein binding"/>
    <property type="evidence" value="ECO:0007669"/>
    <property type="project" value="InterPro"/>
</dbReference>
<dbReference type="CDD" id="cd06257">
    <property type="entry name" value="DnaJ"/>
    <property type="match status" value="1"/>
</dbReference>
<dbReference type="FunFam" id="2.60.260.20:FF:000013">
    <property type="entry name" value="DnaJ subfamily B member 11"/>
    <property type="match status" value="1"/>
</dbReference>
<evidence type="ECO:0000256" key="5">
    <source>
        <dbReference type="ARBA" id="ARBA00023186"/>
    </source>
</evidence>
<dbReference type="CDD" id="cd10747">
    <property type="entry name" value="DnaJ_C"/>
    <property type="match status" value="1"/>
</dbReference>
<dbReference type="SUPFAM" id="SSF46565">
    <property type="entry name" value="Chaperone J-domain"/>
    <property type="match status" value="1"/>
</dbReference>
<dbReference type="FunFam" id="2.10.230.10:FF:000002">
    <property type="entry name" value="Molecular chaperone DnaJ"/>
    <property type="match status" value="1"/>
</dbReference>
<dbReference type="GO" id="GO:0005737">
    <property type="term" value="C:cytoplasm"/>
    <property type="evidence" value="ECO:0007669"/>
    <property type="project" value="TreeGrafter"/>
</dbReference>
<dbReference type="SUPFAM" id="SSF57938">
    <property type="entry name" value="DnaJ/Hsp40 cysteine-rich domain"/>
    <property type="match status" value="1"/>
</dbReference>
<dbReference type="Gene3D" id="2.60.260.20">
    <property type="entry name" value="Urease metallochaperone UreE, N-terminal domain"/>
    <property type="match status" value="2"/>
</dbReference>
<evidence type="ECO:0000256" key="6">
    <source>
        <dbReference type="PROSITE-ProRule" id="PRU00546"/>
    </source>
</evidence>
<evidence type="ECO:0000259" key="8">
    <source>
        <dbReference type="PROSITE" id="PS50076"/>
    </source>
</evidence>
<proteinExistence type="inferred from homology"/>
<evidence type="ECO:0000256" key="2">
    <source>
        <dbReference type="ARBA" id="ARBA00022737"/>
    </source>
</evidence>
<dbReference type="Pfam" id="PF01556">
    <property type="entry name" value="DnaJ_C"/>
    <property type="match status" value="1"/>
</dbReference>
<keyword evidence="7" id="KW-0732">Signal</keyword>
<dbReference type="PANTHER" id="PTHR43096:SF52">
    <property type="entry name" value="DNAJ HOMOLOG 1, MITOCHONDRIAL-RELATED"/>
    <property type="match status" value="1"/>
</dbReference>
<keyword evidence="12" id="KW-1185">Reference proteome</keyword>
<protein>
    <submittedName>
        <fullName evidence="11">Chaperone protein DnaJ</fullName>
    </submittedName>
</protein>
<evidence type="ECO:0000256" key="7">
    <source>
        <dbReference type="SAM" id="SignalP"/>
    </source>
</evidence>
<dbReference type="InterPro" id="IPR012724">
    <property type="entry name" value="DnaJ"/>
</dbReference>
<dbReference type="SUPFAM" id="SSF49493">
    <property type="entry name" value="HSP40/DnaJ peptide-binding domain"/>
    <property type="match status" value="2"/>
</dbReference>
<sequence length="458" mass="50625">MATSRCRRWPLAPLAPLSRCLGLRCFATRDAYSVMGLDRSATAQEVKERFRTLAKQYHPDLNTSDRSASIKMAELTSAYDTLMDPKRRAALDQATAGAYAGAGYNSYTGGFPNFNQSDEWVSPSQMYSEYSDLFGRNSQFRTTGNDAASAQRGEDVSTNVEVPFLDAAQGCEKVISLRLKQVCTDCRGSGAREGTTWSKCRVCKGSGVHRQEKGIFSMGLPCQRCRGSGMVLDHPCRSCRGETTKMMTREIRVSIPAGVRNQMELRLANAGHAGSHGGKAGHLFVQVKVLPHERFRLVEDDVHLDVPLTLRQALLGAEVTIPTIEGRSERLVVQAPAQPGTTKVLRGRGPPRCDASGRGNLVLHFLLHLPRTLSPRQVELIEEFDGLQMAKTSYTEAMDRSKGNTVQVRGYWGDIVNSPYHGFCTRTDPEVRHRLFKINSQQCAGERRVSDRLPGNSI</sequence>
<dbReference type="PRINTS" id="PR00625">
    <property type="entry name" value="JDOMAIN"/>
</dbReference>
<feature type="domain" description="CR-type" evidence="9">
    <location>
        <begin position="170"/>
        <end position="248"/>
    </location>
</feature>
<dbReference type="GO" id="GO:0008270">
    <property type="term" value="F:zinc ion binding"/>
    <property type="evidence" value="ECO:0007669"/>
    <property type="project" value="UniProtKB-KW"/>
</dbReference>
<dbReference type="Pfam" id="PF00684">
    <property type="entry name" value="DnaJ_CXXCXGXG"/>
    <property type="match status" value="1"/>
</dbReference>
<dbReference type="CDD" id="cd10719">
    <property type="entry name" value="DnaJ_zf"/>
    <property type="match status" value="1"/>
</dbReference>
<dbReference type="InterPro" id="IPR036410">
    <property type="entry name" value="HSP_DnaJ_Cys-rich_dom_sf"/>
</dbReference>
<feature type="domain" description="J" evidence="8">
    <location>
        <begin position="30"/>
        <end position="95"/>
    </location>
</feature>
<evidence type="ECO:0000259" key="9">
    <source>
        <dbReference type="PROSITE" id="PS51188"/>
    </source>
</evidence>
<organism evidence="10">
    <name type="scientific">Cladocopium goreaui</name>
    <dbReference type="NCBI Taxonomy" id="2562237"/>
    <lineage>
        <taxon>Eukaryota</taxon>
        <taxon>Sar</taxon>
        <taxon>Alveolata</taxon>
        <taxon>Dinophyceae</taxon>
        <taxon>Suessiales</taxon>
        <taxon>Symbiodiniaceae</taxon>
        <taxon>Cladocopium</taxon>
    </lineage>
</organism>
<dbReference type="OrthoDB" id="10256793at2759"/>
<dbReference type="GO" id="GO:0009408">
    <property type="term" value="P:response to heat"/>
    <property type="evidence" value="ECO:0007669"/>
    <property type="project" value="InterPro"/>
</dbReference>
<feature type="chain" id="PRO_5043273113" evidence="7">
    <location>
        <begin position="23"/>
        <end position="458"/>
    </location>
</feature>
<reference evidence="11 12" key="2">
    <citation type="submission" date="2024-05" db="EMBL/GenBank/DDBJ databases">
        <authorList>
            <person name="Chen Y."/>
            <person name="Shah S."/>
            <person name="Dougan E. K."/>
            <person name="Thang M."/>
            <person name="Chan C."/>
        </authorList>
    </citation>
    <scope>NUCLEOTIDE SEQUENCE [LARGE SCALE GENOMIC DNA]</scope>
</reference>
<reference evidence="10" key="1">
    <citation type="submission" date="2022-10" db="EMBL/GenBank/DDBJ databases">
        <authorList>
            <person name="Chen Y."/>
            <person name="Dougan E. K."/>
            <person name="Chan C."/>
            <person name="Rhodes N."/>
            <person name="Thang M."/>
        </authorList>
    </citation>
    <scope>NUCLEOTIDE SEQUENCE</scope>
</reference>
<keyword evidence="5" id="KW-0143">Chaperone</keyword>
<dbReference type="InterPro" id="IPR002939">
    <property type="entry name" value="DnaJ_C"/>
</dbReference>
<dbReference type="Proteomes" id="UP001152797">
    <property type="component" value="Unassembled WGS sequence"/>
</dbReference>
<dbReference type="Gene3D" id="1.10.287.110">
    <property type="entry name" value="DnaJ domain"/>
    <property type="match status" value="1"/>
</dbReference>
<evidence type="ECO:0000313" key="12">
    <source>
        <dbReference type="Proteomes" id="UP001152797"/>
    </source>
</evidence>
<dbReference type="InterPro" id="IPR028235">
    <property type="entry name" value="DNAAF3_C"/>
</dbReference>
<feature type="zinc finger region" description="CR-type" evidence="6">
    <location>
        <begin position="170"/>
        <end position="248"/>
    </location>
</feature>
<gene>
    <name evidence="10" type="ORF">C1SCF055_LOCUS44766</name>
</gene>
<comment type="caution">
    <text evidence="10">The sequence shown here is derived from an EMBL/GenBank/DDBJ whole genome shotgun (WGS) entry which is preliminary data.</text>
</comment>
<evidence type="ECO:0000313" key="10">
    <source>
        <dbReference type="EMBL" id="CAI4020345.1"/>
    </source>
</evidence>
<dbReference type="Pfam" id="PF14740">
    <property type="entry name" value="DUF4471"/>
    <property type="match status" value="1"/>
</dbReference>
<dbReference type="HAMAP" id="MF_01152">
    <property type="entry name" value="DnaJ"/>
    <property type="match status" value="1"/>
</dbReference>
<dbReference type="InterPro" id="IPR001305">
    <property type="entry name" value="HSP_DnaJ_Cys-rich_dom"/>
</dbReference>
<evidence type="ECO:0000313" key="11">
    <source>
        <dbReference type="EMBL" id="CAL4807657.1"/>
    </source>
</evidence>